<gene>
    <name evidence="2" type="ORF">LSTR_LSTR007439</name>
</gene>
<dbReference type="PROSITE" id="PS50240">
    <property type="entry name" value="TRYPSIN_DOM"/>
    <property type="match status" value="1"/>
</dbReference>
<accession>A0A482X311</accession>
<evidence type="ECO:0000313" key="3">
    <source>
        <dbReference type="Proteomes" id="UP000291343"/>
    </source>
</evidence>
<dbReference type="GO" id="GO:0016020">
    <property type="term" value="C:membrane"/>
    <property type="evidence" value="ECO:0007669"/>
    <property type="project" value="InterPro"/>
</dbReference>
<dbReference type="GO" id="GO:0004930">
    <property type="term" value="F:G protein-coupled receptor activity"/>
    <property type="evidence" value="ECO:0007669"/>
    <property type="project" value="InterPro"/>
</dbReference>
<dbReference type="Pfam" id="PF00089">
    <property type="entry name" value="Trypsin"/>
    <property type="match status" value="1"/>
</dbReference>
<evidence type="ECO:0000313" key="2">
    <source>
        <dbReference type="EMBL" id="RZF40239.1"/>
    </source>
</evidence>
<dbReference type="STRING" id="195883.A0A482X311"/>
<proteinExistence type="predicted"/>
<comment type="caution">
    <text evidence="2">The sequence shown here is derived from an EMBL/GenBank/DDBJ whole genome shotgun (WGS) entry which is preliminary data.</text>
</comment>
<dbReference type="Gene3D" id="4.10.1240.10">
    <property type="entry name" value="GPCR, family 2, extracellular hormone receptor domain"/>
    <property type="match status" value="1"/>
</dbReference>
<dbReference type="SUPFAM" id="SSF50494">
    <property type="entry name" value="Trypsin-like serine proteases"/>
    <property type="match status" value="1"/>
</dbReference>
<dbReference type="InterPro" id="IPR009003">
    <property type="entry name" value="Peptidase_S1_PA"/>
</dbReference>
<dbReference type="InterPro" id="IPR001254">
    <property type="entry name" value="Trypsin_dom"/>
</dbReference>
<evidence type="ECO:0000259" key="1">
    <source>
        <dbReference type="PROSITE" id="PS50240"/>
    </source>
</evidence>
<keyword evidence="3" id="KW-1185">Reference proteome</keyword>
<dbReference type="EMBL" id="QKKF02018737">
    <property type="protein sequence ID" value="RZF40239.1"/>
    <property type="molecule type" value="Genomic_DNA"/>
</dbReference>
<dbReference type="GO" id="GO:0006508">
    <property type="term" value="P:proteolysis"/>
    <property type="evidence" value="ECO:0007669"/>
    <property type="project" value="InterPro"/>
</dbReference>
<dbReference type="Gene3D" id="2.40.10.10">
    <property type="entry name" value="Trypsin-like serine proteases"/>
    <property type="match status" value="1"/>
</dbReference>
<reference evidence="2 3" key="1">
    <citation type="journal article" date="2017" name="Gigascience">
        <title>Genome sequence of the small brown planthopper, Laodelphax striatellus.</title>
        <authorList>
            <person name="Zhu J."/>
            <person name="Jiang F."/>
            <person name="Wang X."/>
            <person name="Yang P."/>
            <person name="Bao Y."/>
            <person name="Zhao W."/>
            <person name="Wang W."/>
            <person name="Lu H."/>
            <person name="Wang Q."/>
            <person name="Cui N."/>
            <person name="Li J."/>
            <person name="Chen X."/>
            <person name="Luo L."/>
            <person name="Yu J."/>
            <person name="Kang L."/>
            <person name="Cui F."/>
        </authorList>
    </citation>
    <scope>NUCLEOTIDE SEQUENCE [LARGE SCALE GENOMIC DNA]</scope>
    <source>
        <strain evidence="2">Lst14</strain>
    </source>
</reference>
<protein>
    <recommendedName>
        <fullName evidence="1">Peptidase S1 domain-containing protein</fullName>
    </recommendedName>
</protein>
<dbReference type="SMART" id="SM00020">
    <property type="entry name" value="Tryp_SPc"/>
    <property type="match status" value="1"/>
</dbReference>
<dbReference type="AlphaFoldDB" id="A0A482X311"/>
<dbReference type="InParanoid" id="A0A482X311"/>
<dbReference type="SMR" id="A0A482X311"/>
<dbReference type="InterPro" id="IPR043504">
    <property type="entry name" value="Peptidase_S1_PA_chymotrypsin"/>
</dbReference>
<dbReference type="OrthoDB" id="6621942at2759"/>
<dbReference type="PANTHER" id="PTHR24260">
    <property type="match status" value="1"/>
</dbReference>
<name>A0A482X311_LAOST</name>
<dbReference type="Proteomes" id="UP000291343">
    <property type="component" value="Unassembled WGS sequence"/>
</dbReference>
<dbReference type="PANTHER" id="PTHR24260:SF136">
    <property type="entry name" value="GH08193P-RELATED"/>
    <property type="match status" value="1"/>
</dbReference>
<sequence>MSTPRKPCEVTYSKNYFYTSHKGNKYDPKESIEGSGQSIVKVKCYDSNKIIREDFAVCFDGQWYPSDHTCEQKKCDAIHDISTEVYSCTSPEGVPVSCQQPSLPGTTITIRCVSSRDLTPDERTTQQKICLENGEWENWTRCHLQCGLVFNNDSSTEKNNSISNALYEHPWHAVVYLGKYGEWIQYCLGTLISNYIVITAHSCFGGGFDEEAGEISEEIQLKIVFAKYYRDFRRKEPSTPLMFSVVKFYRLNNILLLVVARYIEFSDTVRSVCLDHRTGKLDEGIGHIVGWGKDETGGLQARMTKSIKCESDEFCSLSKQHTFTPGDIGSGLVYQKSDGLFYLRGVFTTFFENSKLNLQSPIFTSTTDETNRNFIMKWSNRINKWVGNRNFI</sequence>
<dbReference type="InterPro" id="IPR051333">
    <property type="entry name" value="CLIP_Serine_Protease"/>
</dbReference>
<organism evidence="2 3">
    <name type="scientific">Laodelphax striatellus</name>
    <name type="common">Small brown planthopper</name>
    <name type="synonym">Delphax striatella</name>
    <dbReference type="NCBI Taxonomy" id="195883"/>
    <lineage>
        <taxon>Eukaryota</taxon>
        <taxon>Metazoa</taxon>
        <taxon>Ecdysozoa</taxon>
        <taxon>Arthropoda</taxon>
        <taxon>Hexapoda</taxon>
        <taxon>Insecta</taxon>
        <taxon>Pterygota</taxon>
        <taxon>Neoptera</taxon>
        <taxon>Paraneoptera</taxon>
        <taxon>Hemiptera</taxon>
        <taxon>Auchenorrhyncha</taxon>
        <taxon>Fulgoroidea</taxon>
        <taxon>Delphacidae</taxon>
        <taxon>Criomorphinae</taxon>
        <taxon>Laodelphax</taxon>
    </lineage>
</organism>
<feature type="domain" description="Peptidase S1" evidence="1">
    <location>
        <begin position="149"/>
        <end position="384"/>
    </location>
</feature>
<dbReference type="GO" id="GO:0004252">
    <property type="term" value="F:serine-type endopeptidase activity"/>
    <property type="evidence" value="ECO:0007669"/>
    <property type="project" value="InterPro"/>
</dbReference>
<dbReference type="InterPro" id="IPR036445">
    <property type="entry name" value="GPCR_2_extracell_dom_sf"/>
</dbReference>